<sequence>MDDPQFAVLVADARMLSELVRVIAQEKQDPETFIAQMKVDVLAWADRQYPDWAGAVRDAFEMRVDDVLGAAQNRSVGG</sequence>
<dbReference type="KEGG" id="bfz:BAU07_07505"/>
<organism evidence="1 2">
    <name type="scientific">Bordetella flabilis</name>
    <dbReference type="NCBI Taxonomy" id="463014"/>
    <lineage>
        <taxon>Bacteria</taxon>
        <taxon>Pseudomonadati</taxon>
        <taxon>Pseudomonadota</taxon>
        <taxon>Betaproteobacteria</taxon>
        <taxon>Burkholderiales</taxon>
        <taxon>Alcaligenaceae</taxon>
        <taxon>Bordetella</taxon>
    </lineage>
</organism>
<evidence type="ECO:0000313" key="2">
    <source>
        <dbReference type="Proteomes" id="UP000091926"/>
    </source>
</evidence>
<dbReference type="EMBL" id="CP016172">
    <property type="protein sequence ID" value="ANN76977.1"/>
    <property type="molecule type" value="Genomic_DNA"/>
</dbReference>
<accession>A0A193GAF2</accession>
<dbReference type="STRING" id="463014.BAU07_07505"/>
<dbReference type="OrthoDB" id="8637598at2"/>
<dbReference type="RefSeq" id="WP_066655510.1">
    <property type="nucleotide sequence ID" value="NZ_CBCSCL010000019.1"/>
</dbReference>
<keyword evidence="2" id="KW-1185">Reference proteome</keyword>
<name>A0A193GAF2_9BORD</name>
<proteinExistence type="predicted"/>
<reference evidence="1 2" key="1">
    <citation type="submission" date="2016-06" db="EMBL/GenBank/DDBJ databases">
        <title>Complete genome sequences of Bordetella bronchialis and Bordetella flabilis.</title>
        <authorList>
            <person name="LiPuma J.J."/>
            <person name="Spilker T."/>
        </authorList>
    </citation>
    <scope>NUCLEOTIDE SEQUENCE [LARGE SCALE GENOMIC DNA]</scope>
    <source>
        <strain evidence="1 2">AU10664</strain>
    </source>
</reference>
<dbReference type="AlphaFoldDB" id="A0A193GAF2"/>
<dbReference type="Proteomes" id="UP000091926">
    <property type="component" value="Chromosome"/>
</dbReference>
<evidence type="ECO:0000313" key="1">
    <source>
        <dbReference type="EMBL" id="ANN76977.1"/>
    </source>
</evidence>
<gene>
    <name evidence="1" type="ORF">BAU07_07505</name>
</gene>
<protein>
    <submittedName>
        <fullName evidence="1">Uncharacterized protein</fullName>
    </submittedName>
</protein>